<name>A0A5C5BFL4_9MICO</name>
<evidence type="ECO:0000256" key="6">
    <source>
        <dbReference type="ARBA" id="ARBA00022989"/>
    </source>
</evidence>
<comment type="caution">
    <text evidence="10">The sequence shown here is derived from an EMBL/GenBank/DDBJ whole genome shotgun (WGS) entry which is preliminary data.</text>
</comment>
<evidence type="ECO:0000256" key="7">
    <source>
        <dbReference type="ARBA" id="ARBA00023136"/>
    </source>
</evidence>
<comment type="subcellular location">
    <subcellularLocation>
        <location evidence="1">Cell membrane</location>
        <topology evidence="1">Multi-pass membrane protein</topology>
    </subcellularLocation>
</comment>
<organism evidence="10 11">
    <name type="scientific">Miniimonas arenae</name>
    <dbReference type="NCBI Taxonomy" id="676201"/>
    <lineage>
        <taxon>Bacteria</taxon>
        <taxon>Bacillati</taxon>
        <taxon>Actinomycetota</taxon>
        <taxon>Actinomycetes</taxon>
        <taxon>Micrococcales</taxon>
        <taxon>Beutenbergiaceae</taxon>
        <taxon>Miniimonas</taxon>
    </lineage>
</organism>
<feature type="transmembrane region" description="Helical" evidence="9">
    <location>
        <begin position="93"/>
        <end position="114"/>
    </location>
</feature>
<dbReference type="PANTHER" id="PTHR30472">
    <property type="entry name" value="FERRIC ENTEROBACTIN TRANSPORT SYSTEM PERMEASE PROTEIN"/>
    <property type="match status" value="1"/>
</dbReference>
<feature type="transmembrane region" description="Helical" evidence="9">
    <location>
        <begin position="121"/>
        <end position="142"/>
    </location>
</feature>
<proteinExistence type="inferred from homology"/>
<dbReference type="GO" id="GO:0005886">
    <property type="term" value="C:plasma membrane"/>
    <property type="evidence" value="ECO:0007669"/>
    <property type="project" value="UniProtKB-SubCell"/>
</dbReference>
<feature type="transmembrane region" description="Helical" evidence="9">
    <location>
        <begin position="179"/>
        <end position="198"/>
    </location>
</feature>
<dbReference type="NCBIfam" id="TIGR03869">
    <property type="entry name" value="F420-0_ABCperm"/>
    <property type="match status" value="1"/>
</dbReference>
<dbReference type="InterPro" id="IPR022410">
    <property type="entry name" value="ABC_transptr_permease_F420-0"/>
</dbReference>
<gene>
    <name evidence="10" type="ORF">FH969_00840</name>
</gene>
<evidence type="ECO:0000313" key="11">
    <source>
        <dbReference type="Proteomes" id="UP000313849"/>
    </source>
</evidence>
<dbReference type="GO" id="GO:0022857">
    <property type="term" value="F:transmembrane transporter activity"/>
    <property type="evidence" value="ECO:0007669"/>
    <property type="project" value="InterPro"/>
</dbReference>
<feature type="transmembrane region" description="Helical" evidence="9">
    <location>
        <begin position="27"/>
        <end position="47"/>
    </location>
</feature>
<dbReference type="InterPro" id="IPR037294">
    <property type="entry name" value="ABC_BtuC-like"/>
</dbReference>
<dbReference type="Gene3D" id="1.10.3470.10">
    <property type="entry name" value="ABC transporter involved in vitamin B12 uptake, BtuC"/>
    <property type="match status" value="1"/>
</dbReference>
<feature type="transmembrane region" description="Helical" evidence="9">
    <location>
        <begin position="270"/>
        <end position="295"/>
    </location>
</feature>
<feature type="transmembrane region" description="Helical" evidence="9">
    <location>
        <begin position="148"/>
        <end position="167"/>
    </location>
</feature>
<dbReference type="CDD" id="cd06550">
    <property type="entry name" value="TM_ABC_iron-siderophores_like"/>
    <property type="match status" value="1"/>
</dbReference>
<evidence type="ECO:0000313" key="10">
    <source>
        <dbReference type="EMBL" id="TNU77394.1"/>
    </source>
</evidence>
<dbReference type="EMBL" id="VENP01000001">
    <property type="protein sequence ID" value="TNU77394.1"/>
    <property type="molecule type" value="Genomic_DNA"/>
</dbReference>
<keyword evidence="3" id="KW-0813">Transport</keyword>
<evidence type="ECO:0000256" key="8">
    <source>
        <dbReference type="SAM" id="MobiDB-lite"/>
    </source>
</evidence>
<evidence type="ECO:0000256" key="4">
    <source>
        <dbReference type="ARBA" id="ARBA00022475"/>
    </source>
</evidence>
<keyword evidence="5 9" id="KW-0812">Transmembrane</keyword>
<evidence type="ECO:0000256" key="5">
    <source>
        <dbReference type="ARBA" id="ARBA00022692"/>
    </source>
</evidence>
<evidence type="ECO:0000256" key="3">
    <source>
        <dbReference type="ARBA" id="ARBA00022448"/>
    </source>
</evidence>
<protein>
    <submittedName>
        <fullName evidence="10">Iron chelate uptake ABC transporter family permease subunit</fullName>
    </submittedName>
</protein>
<feature type="region of interest" description="Disordered" evidence="8">
    <location>
        <begin position="1"/>
        <end position="23"/>
    </location>
</feature>
<keyword evidence="6 9" id="KW-1133">Transmembrane helix</keyword>
<keyword evidence="4" id="KW-1003">Cell membrane</keyword>
<dbReference type="PANTHER" id="PTHR30472:SF67">
    <property type="entry name" value="PERMEASE OF ABC TRANSPORTER-RELATED"/>
    <property type="match status" value="1"/>
</dbReference>
<accession>A0A5C5BFL4</accession>
<sequence length="364" mass="36222">MPPVPVTSPSRVPTPSGPRPRRSATPWLVVGGALVLIASAVLALGVGPADLSPAQILGSVRVHVVGWFGGDAGPSPLSPVQEAILWQGRLPRLLTAVGVGAGLAIAGTVMQAVLRNPLADPYLLGLSSGATLGAVAVLVLGLSLLLPVAAFGGAVLALAATLALAGAVSGGRLTPGRTVLAGVAVAQACSAVTSFVLFTGTQGDSYREVLGWLMGTLAAATWTSVAIVWIAVAVVGTLLLTSGRTLDAFAFGDTAAAALGVDVARTRWVLLGLVALLVGALVSVSGAIGFVGLVVPHAVRLLVGARHVRVLPLAALAGAVVLLWADTAARVVISPRELPVGILTAAIGAPVFAVLLARRRGGVA</sequence>
<dbReference type="OrthoDB" id="9782305at2"/>
<comment type="similarity">
    <text evidence="2">Belongs to the binding-protein-dependent transport system permease family. FecCD subfamily.</text>
</comment>
<keyword evidence="11" id="KW-1185">Reference proteome</keyword>
<feature type="transmembrane region" description="Helical" evidence="9">
    <location>
        <begin position="307"/>
        <end position="326"/>
    </location>
</feature>
<feature type="transmembrane region" description="Helical" evidence="9">
    <location>
        <begin position="338"/>
        <end position="357"/>
    </location>
</feature>
<evidence type="ECO:0000256" key="2">
    <source>
        <dbReference type="ARBA" id="ARBA00007935"/>
    </source>
</evidence>
<dbReference type="FunFam" id="1.10.3470.10:FF:000001">
    <property type="entry name" value="Vitamin B12 ABC transporter permease BtuC"/>
    <property type="match status" value="1"/>
</dbReference>
<dbReference type="GO" id="GO:0033214">
    <property type="term" value="P:siderophore-iron import into cell"/>
    <property type="evidence" value="ECO:0007669"/>
    <property type="project" value="TreeGrafter"/>
</dbReference>
<keyword evidence="7 9" id="KW-0472">Membrane</keyword>
<dbReference type="SUPFAM" id="SSF81345">
    <property type="entry name" value="ABC transporter involved in vitamin B12 uptake, BtuC"/>
    <property type="match status" value="1"/>
</dbReference>
<feature type="transmembrane region" description="Helical" evidence="9">
    <location>
        <begin position="210"/>
        <end position="239"/>
    </location>
</feature>
<dbReference type="Pfam" id="PF01032">
    <property type="entry name" value="FecCD"/>
    <property type="match status" value="1"/>
</dbReference>
<dbReference type="Proteomes" id="UP000313849">
    <property type="component" value="Unassembled WGS sequence"/>
</dbReference>
<dbReference type="AlphaFoldDB" id="A0A5C5BFL4"/>
<dbReference type="InterPro" id="IPR000522">
    <property type="entry name" value="ABC_transptr_permease_BtuC"/>
</dbReference>
<evidence type="ECO:0000256" key="1">
    <source>
        <dbReference type="ARBA" id="ARBA00004651"/>
    </source>
</evidence>
<reference evidence="10 11" key="1">
    <citation type="submission" date="2019-06" db="EMBL/GenBank/DDBJ databases">
        <title>Draft genome sequence of Miniimonas arenae KCTC 19750T isolated from sea sand.</title>
        <authorList>
            <person name="Park S.-J."/>
        </authorList>
    </citation>
    <scope>NUCLEOTIDE SEQUENCE [LARGE SCALE GENOMIC DNA]</scope>
    <source>
        <strain evidence="10 11">KCTC 19750</strain>
    </source>
</reference>
<evidence type="ECO:0000256" key="9">
    <source>
        <dbReference type="SAM" id="Phobius"/>
    </source>
</evidence>